<feature type="site" description="Substrate binding" evidence="4">
    <location>
        <position position="134"/>
    </location>
</feature>
<dbReference type="EMBL" id="MZ394738">
    <property type="protein sequence ID" value="QWV59604.1"/>
    <property type="molecule type" value="Genomic_DNA"/>
</dbReference>
<dbReference type="PROSITE" id="PS51257">
    <property type="entry name" value="PROKAR_LIPOPROTEIN"/>
    <property type="match status" value="1"/>
</dbReference>
<organism evidence="5">
    <name type="scientific">Ectropis obliqua nucleopolyhedrovirus</name>
    <dbReference type="NCBI Taxonomy" id="59376"/>
    <lineage>
        <taxon>Viruses</taxon>
        <taxon>Viruses incertae sedis</taxon>
        <taxon>Naldaviricetes</taxon>
        <taxon>Lefavirales</taxon>
        <taxon>Baculoviridae</taxon>
        <taxon>Alphabaculovirus</taxon>
        <taxon>Alphabaculovirus ecobliquae</taxon>
    </lineage>
</organism>
<keyword evidence="2 4" id="KW-0378">Hydrolase</keyword>
<sequence length="300" mass="33859">MSKKVLIVVNNENVKMSLLFLTFMMSCIAVRSDPINIQHGTMYSTEYIIDHNARRVDVFKNNNENVSVHVIGAQGCTTGNENFDVLHHYPGVATDVVFTSAVKHTVLHVLLSDGILLRVTPTHTFTNFHSHKQRIIYGQLNTFSIDDFSLANKIYTGAPIFSNGKLVSVITARSDDFDKGLVYYPVTGARVPNLISGQIQYDNNAGPIKVKKFDSTMHIYGKKQLPVRSIDGYDNVLNIRRFYMSAMANRQMYRDWPRSISIFHDSNFVSIGLVEGEFQILQIEFEGPLIAADENKKTKC</sequence>
<feature type="active site" description="Proton donor" evidence="4">
    <location>
        <position position="87"/>
    </location>
</feature>
<evidence type="ECO:0000256" key="2">
    <source>
        <dbReference type="ARBA" id="ARBA00022801"/>
    </source>
</evidence>
<proteinExistence type="inferred from homology"/>
<keyword evidence="1 4" id="KW-0540">Nuclease</keyword>
<dbReference type="HAMAP" id="MF_04143">
    <property type="entry name" value="Poxins"/>
    <property type="match status" value="1"/>
</dbReference>
<comment type="catalytic activity">
    <reaction evidence="3">
        <text>2',3'-cGAMP + H2O = Gp(2'-5')Ap(3') + H(+)</text>
        <dbReference type="Rhea" id="RHEA:59472"/>
        <dbReference type="ChEBI" id="CHEBI:15377"/>
        <dbReference type="ChEBI" id="CHEBI:15378"/>
        <dbReference type="ChEBI" id="CHEBI:143093"/>
        <dbReference type="ChEBI" id="CHEBI:143098"/>
    </reaction>
    <physiologicalReaction direction="left-to-right" evidence="3">
        <dbReference type="Rhea" id="RHEA:59473"/>
    </physiologicalReaction>
</comment>
<comment type="function">
    <text evidence="4">Nuclease that cleaves host 2',3'-cGAMP.</text>
</comment>
<reference evidence="5" key="1">
    <citation type="submission" date="2021-06" db="EMBL/GenBank/DDBJ databases">
        <authorList>
            <person name="Xiao Q."/>
            <person name="Zhang X.X."/>
            <person name="Tang M.J."/>
        </authorList>
    </citation>
    <scope>NUCLEOTIDE SEQUENCE</scope>
    <source>
        <strain evidence="5">QF4</strain>
    </source>
</reference>
<accession>A0A8F2PSM9</accession>
<dbReference type="Pfam" id="PF04766">
    <property type="entry name" value="Baculo_p26"/>
    <property type="match status" value="1"/>
</dbReference>
<name>A0A8F2PSM9_9ABAC</name>
<dbReference type="InterPro" id="IPR006853">
    <property type="entry name" value="Poxin_vir"/>
</dbReference>
<comment type="domain">
    <text evidence="4">The substrate binding site is formed by the N-terminus of a monomer and the C-terminus of the opposite monomer.</text>
</comment>
<comment type="subunit">
    <text evidence="4">Homodimer.</text>
</comment>
<evidence type="ECO:0000313" key="5">
    <source>
        <dbReference type="EMBL" id="QWV59604.1"/>
    </source>
</evidence>
<protein>
    <submittedName>
        <fullName evidence="5">p26-a</fullName>
    </submittedName>
</protein>
<evidence type="ECO:0000256" key="3">
    <source>
        <dbReference type="ARBA" id="ARBA00023932"/>
    </source>
</evidence>
<gene>
    <name evidence="5" type="ORF">QF4000018</name>
</gene>
<evidence type="ECO:0000256" key="1">
    <source>
        <dbReference type="ARBA" id="ARBA00022722"/>
    </source>
</evidence>
<comment type="caution">
    <text evidence="4">Lacks conserved residue(s) required for the propagation of feature annotation.</text>
</comment>
<dbReference type="GO" id="GO:0004518">
    <property type="term" value="F:nuclease activity"/>
    <property type="evidence" value="ECO:0007669"/>
    <property type="project" value="UniProtKB-UniRule"/>
</dbReference>
<dbReference type="GO" id="GO:0016787">
    <property type="term" value="F:hydrolase activity"/>
    <property type="evidence" value="ECO:0007669"/>
    <property type="project" value="UniProtKB-KW"/>
</dbReference>
<dbReference type="GO" id="GO:0061507">
    <property type="term" value="F:2',3'-cyclic GMP-AMP binding"/>
    <property type="evidence" value="ECO:0007669"/>
    <property type="project" value="UniProtKB-UniRule"/>
</dbReference>
<evidence type="ECO:0000256" key="4">
    <source>
        <dbReference type="HAMAP-Rule" id="MF_04143"/>
    </source>
</evidence>